<dbReference type="Pfam" id="PF01740">
    <property type="entry name" value="STAS"/>
    <property type="match status" value="1"/>
</dbReference>
<feature type="domain" description="Cyclic nucleotide-binding" evidence="6">
    <location>
        <begin position="682"/>
        <end position="779"/>
    </location>
</feature>
<dbReference type="AlphaFoldDB" id="A0A6A3LJK6"/>
<dbReference type="InterPro" id="IPR018490">
    <property type="entry name" value="cNMP-bd_dom_sf"/>
</dbReference>
<dbReference type="CDD" id="cd07042">
    <property type="entry name" value="STAS_SulP_like_sulfate_transporter"/>
    <property type="match status" value="1"/>
</dbReference>
<dbReference type="InterPro" id="IPR014710">
    <property type="entry name" value="RmlC-like_jellyroll"/>
</dbReference>
<dbReference type="Pfam" id="PF00027">
    <property type="entry name" value="cNMP_binding"/>
    <property type="match status" value="1"/>
</dbReference>
<dbReference type="InterPro" id="IPR036513">
    <property type="entry name" value="STAS_dom_sf"/>
</dbReference>
<evidence type="ECO:0000256" key="2">
    <source>
        <dbReference type="ARBA" id="ARBA00022692"/>
    </source>
</evidence>
<dbReference type="PROSITE" id="PS50042">
    <property type="entry name" value="CNMP_BINDING_3"/>
    <property type="match status" value="1"/>
</dbReference>
<dbReference type="PANTHER" id="PTHR43310:SF2">
    <property type="entry name" value="SLC26A_SULP TRANSPORTER DOMAIN-CONTAINING PROTEIN"/>
    <property type="match status" value="1"/>
</dbReference>
<evidence type="ECO:0000259" key="7">
    <source>
        <dbReference type="PROSITE" id="PS50801"/>
    </source>
</evidence>
<feature type="transmembrane region" description="Helical" evidence="5">
    <location>
        <begin position="439"/>
        <end position="469"/>
    </location>
</feature>
<dbReference type="EMBL" id="QXFV01000973">
    <property type="protein sequence ID" value="KAE9019339.1"/>
    <property type="molecule type" value="Genomic_DNA"/>
</dbReference>
<feature type="transmembrane region" description="Helical" evidence="5">
    <location>
        <begin position="90"/>
        <end position="111"/>
    </location>
</feature>
<evidence type="ECO:0008006" key="10">
    <source>
        <dbReference type="Google" id="ProtNLM"/>
    </source>
</evidence>
<dbReference type="InterPro" id="IPR002645">
    <property type="entry name" value="STAS_dom"/>
</dbReference>
<evidence type="ECO:0000259" key="6">
    <source>
        <dbReference type="PROSITE" id="PS50042"/>
    </source>
</evidence>
<protein>
    <recommendedName>
        <fullName evidence="10">STAS domain-containing protein</fullName>
    </recommendedName>
</protein>
<feature type="transmembrane region" description="Helical" evidence="5">
    <location>
        <begin position="407"/>
        <end position="427"/>
    </location>
</feature>
<feature type="domain" description="STAS" evidence="7">
    <location>
        <begin position="493"/>
        <end position="643"/>
    </location>
</feature>
<feature type="transmembrane region" description="Helical" evidence="5">
    <location>
        <begin position="219"/>
        <end position="239"/>
    </location>
</feature>
<dbReference type="InterPro" id="IPR000595">
    <property type="entry name" value="cNMP-bd_dom"/>
</dbReference>
<dbReference type="GO" id="GO:0016020">
    <property type="term" value="C:membrane"/>
    <property type="evidence" value="ECO:0007669"/>
    <property type="project" value="UniProtKB-SubCell"/>
</dbReference>
<keyword evidence="3 5" id="KW-1133">Transmembrane helix</keyword>
<evidence type="ECO:0000256" key="5">
    <source>
        <dbReference type="SAM" id="Phobius"/>
    </source>
</evidence>
<feature type="transmembrane region" description="Helical" evidence="5">
    <location>
        <begin position="381"/>
        <end position="401"/>
    </location>
</feature>
<dbReference type="Gene3D" id="2.60.120.10">
    <property type="entry name" value="Jelly Rolls"/>
    <property type="match status" value="1"/>
</dbReference>
<evidence type="ECO:0000256" key="3">
    <source>
        <dbReference type="ARBA" id="ARBA00022989"/>
    </source>
</evidence>
<gene>
    <name evidence="8" type="ORF">PR001_g13896</name>
</gene>
<dbReference type="SUPFAM" id="SSF52091">
    <property type="entry name" value="SpoIIaa-like"/>
    <property type="match status" value="1"/>
</dbReference>
<dbReference type="Gene3D" id="3.30.750.24">
    <property type="entry name" value="STAS domain"/>
    <property type="match status" value="1"/>
</dbReference>
<evidence type="ECO:0000256" key="4">
    <source>
        <dbReference type="ARBA" id="ARBA00023136"/>
    </source>
</evidence>
<dbReference type="InterPro" id="IPR011547">
    <property type="entry name" value="SLC26A/SulP_dom"/>
</dbReference>
<dbReference type="InterPro" id="IPR052706">
    <property type="entry name" value="Membrane-Transporter-like"/>
</dbReference>
<evidence type="ECO:0000313" key="8">
    <source>
        <dbReference type="EMBL" id="KAE9019339.1"/>
    </source>
</evidence>
<proteinExistence type="predicted"/>
<feature type="transmembrane region" description="Helical" evidence="5">
    <location>
        <begin position="309"/>
        <end position="330"/>
    </location>
</feature>
<name>A0A6A3LJK6_9STRA</name>
<feature type="transmembrane region" description="Helical" evidence="5">
    <location>
        <begin position="177"/>
        <end position="199"/>
    </location>
</feature>
<reference evidence="8 9" key="1">
    <citation type="submission" date="2018-09" db="EMBL/GenBank/DDBJ databases">
        <title>Genomic investigation of the strawberry pathogen Phytophthora fragariae indicates pathogenicity is determined by transcriptional variation in three key races.</title>
        <authorList>
            <person name="Adams T.M."/>
            <person name="Armitage A.D."/>
            <person name="Sobczyk M.K."/>
            <person name="Bates H.J."/>
            <person name="Dunwell J.M."/>
            <person name="Nellist C.F."/>
            <person name="Harrison R.J."/>
        </authorList>
    </citation>
    <scope>NUCLEOTIDE SEQUENCE [LARGE SCALE GENOMIC DNA]</scope>
    <source>
        <strain evidence="8 9">SCRP249</strain>
    </source>
</reference>
<dbReference type="PROSITE" id="PS50801">
    <property type="entry name" value="STAS"/>
    <property type="match status" value="1"/>
</dbReference>
<comment type="subcellular location">
    <subcellularLocation>
        <location evidence="1">Membrane</location>
        <topology evidence="1">Multi-pass membrane protein</topology>
    </subcellularLocation>
</comment>
<evidence type="ECO:0000256" key="1">
    <source>
        <dbReference type="ARBA" id="ARBA00004141"/>
    </source>
</evidence>
<keyword evidence="4 5" id="KW-0472">Membrane</keyword>
<evidence type="ECO:0000313" key="9">
    <source>
        <dbReference type="Proteomes" id="UP000429607"/>
    </source>
</evidence>
<organism evidence="8 9">
    <name type="scientific">Phytophthora rubi</name>
    <dbReference type="NCBI Taxonomy" id="129364"/>
    <lineage>
        <taxon>Eukaryota</taxon>
        <taxon>Sar</taxon>
        <taxon>Stramenopiles</taxon>
        <taxon>Oomycota</taxon>
        <taxon>Peronosporomycetes</taxon>
        <taxon>Peronosporales</taxon>
        <taxon>Peronosporaceae</taxon>
        <taxon>Phytophthora</taxon>
    </lineage>
</organism>
<dbReference type="Proteomes" id="UP000429607">
    <property type="component" value="Unassembled WGS sequence"/>
</dbReference>
<dbReference type="CDD" id="cd00038">
    <property type="entry name" value="CAP_ED"/>
    <property type="match status" value="1"/>
</dbReference>
<accession>A0A6A3LJK6</accession>
<comment type="caution">
    <text evidence="8">The sequence shown here is derived from an EMBL/GenBank/DDBJ whole genome shotgun (WGS) entry which is preliminary data.</text>
</comment>
<dbReference type="PANTHER" id="PTHR43310">
    <property type="entry name" value="SULFATE TRANSPORTER YBAR-RELATED"/>
    <property type="match status" value="1"/>
</dbReference>
<dbReference type="Pfam" id="PF00916">
    <property type="entry name" value="Sulfate_transp"/>
    <property type="match status" value="1"/>
</dbReference>
<feature type="transmembrane region" description="Helical" evidence="5">
    <location>
        <begin position="147"/>
        <end position="165"/>
    </location>
</feature>
<dbReference type="SUPFAM" id="SSF51206">
    <property type="entry name" value="cAMP-binding domain-like"/>
    <property type="match status" value="1"/>
</dbReference>
<feature type="transmembrane region" description="Helical" evidence="5">
    <location>
        <begin position="246"/>
        <end position="270"/>
    </location>
</feature>
<keyword evidence="2 5" id="KW-0812">Transmembrane</keyword>
<sequence>MPTRRSGALIGTFGSNTPRLSQQLLPNTGTTADPTVKHDTRDGQQLDKLVNSLLYGVVNSIRAIPTMYGYAVIIFSHPTFGAFMPALSKLVIFSSAIHQLMFTLMSSLPFAIGQVQDAGLVFLSAMATSICNALGDDVSPEAKVATTIVTIGVATASLGVCLVVMGRFKLAALASYLPMPVIGGYLAFIGVFCLYAGLALSTGLVVNDFSSMQHVLNDAHNVLLCVPGFLGGATLLLVSQNFENPFALSTAIMVMPVVFFLVLAVGSVSLDEARDNGWVDPVVETASVTELLGLFDFDLVHWEQIPKQVVTWLGMVFVVAISSSLDVVAIEIDMGSKLDINHELKTVGWSNVVSGLLGGYTGSYIFGQTIFTCRSKTNSRIVGVCVILAELAIVAVPVSVMSYVPRFFLAATLFFVALDLMLEWLVLAHRKMCAREWAVVWLSFLAINLVSLDVGMLIGVGVAVVNFMLSYVQVRGVNPRVGSSFELQTLTKNAVLTRTRGAIAHFEFRGYLFFGSVVQILEGVQKGVYVRKSANATADERQSFLPTCASPQSIAVECLDGTPASNAHASPTEFVVMDFGRVSGMDATAARGAFLILKKYCRNRGITVVFAGVLPRIRKLLLKNDVASEESFYATAEAAIKFCETHLPARSTFEAHDRVIEPVNMLLQRFMGEPEDSRPALDLVDQFFRKVEIPAGHEFYRVAQSPDSFYLLARGRVAISKNADGSIESDKTLTQLKTVGPSSMFGEVAFFSQQRRYTAATAMEPCTVYEMTREQFEAMKELKPALSIRLRDVVVQFMALSITSFR</sequence>